<feature type="compositionally biased region" description="Basic and acidic residues" evidence="1">
    <location>
        <begin position="473"/>
        <end position="487"/>
    </location>
</feature>
<evidence type="ECO:0000256" key="1">
    <source>
        <dbReference type="SAM" id="MobiDB-lite"/>
    </source>
</evidence>
<dbReference type="SUPFAM" id="SSF52129">
    <property type="entry name" value="Caspase-like"/>
    <property type="match status" value="1"/>
</dbReference>
<feature type="domain" description="Peptidase C14 caspase" evidence="3">
    <location>
        <begin position="122"/>
        <end position="352"/>
    </location>
</feature>
<sequence>MVDPAADAQELDEVTSGLREELLDLDAVVSAAEGGESPPGARAVLSFTLGGLVIALAGTELLASIVNGVIAWLNRHQHRSVKLDIDGDVLELTGIPSQEQRRLTEVWLRRRDRPVAPARTGRRLALIVAGDEFQDPGLRRLRAPALDAEALARVLSDEAIGGFDVRTMLNEPTAVVNEAVEDFFADRDPDDLLLLHFSGHGVKDDNGELYLATPSTKLNRLAATGVSAEFVNRQMSRSRCRRIVLLLDCCYAGAFARGALPRAGAAVYVEEQFGGRGRVVITASNALEYAFDGTDLADAQEPGSPSVFTRALVEGLKTGEADRDQDGYVGIHELYDYVYDRVRAITPKQTPGKWTFDVQGELIIARRSRPVDRPAPLPSELQEAVDHPIAKIRAGAIDELERLRHSRHAGLALAARLALERLAHDDSRSVSAAAARALGRSAEGVERTASSPHPAAPPSQATAATSTTPGAASDDRTRGGASDDRTRGGTGDGRSARSTSGQGPASTAVSPERAPGRAAIAGEGRDTADGGTDAALPAVTSVKTGESRSGYPVAGDAAPGTAGRRSWPALASRVPALLAGLLLILSSGGRELNVGELAGILAEHILWLWFLTAAAFGIALLPEGRWRDASLGAGAGLAGLHLGMLAYLDTTGYSSLVKGIFILVAGLVILLIAFVETALAQPDGGWWKVAGGVGSALTLVAIVINQQNPHGVKDDPFEEPSWLAVFTAVVLLTGFFAGRVLRVWRTEPARAPLLLSAAATLLVLVDVCVFYPQASGSDYPHAPLYAPALLVLLLMTAQVIGDRPELTAAVQLAVIAGLVHNLVQVQTWPVFVGVLFAAAACACAAVYVTDAGTGPSGTASVLR</sequence>
<dbReference type="InterPro" id="IPR018247">
    <property type="entry name" value="EF_Hand_1_Ca_BS"/>
</dbReference>
<comment type="caution">
    <text evidence="4">The sequence shown here is derived from an EMBL/GenBank/DDBJ whole genome shotgun (WGS) entry which is preliminary data.</text>
</comment>
<dbReference type="AlphaFoldDB" id="A0A3A4B1C6"/>
<feature type="transmembrane region" description="Helical" evidence="2">
    <location>
        <begin position="629"/>
        <end position="648"/>
    </location>
</feature>
<feature type="transmembrane region" description="Helical" evidence="2">
    <location>
        <begin position="660"/>
        <end position="679"/>
    </location>
</feature>
<dbReference type="PROSITE" id="PS00018">
    <property type="entry name" value="EF_HAND_1"/>
    <property type="match status" value="1"/>
</dbReference>
<dbReference type="InterPro" id="IPR029030">
    <property type="entry name" value="Caspase-like_dom_sf"/>
</dbReference>
<dbReference type="PANTHER" id="PTHR22576">
    <property type="entry name" value="MUCOSA ASSOCIATED LYMPHOID TISSUE LYMPHOMA TRANSLOCATION PROTEIN 1/PARACASPASE"/>
    <property type="match status" value="1"/>
</dbReference>
<name>A0A3A4B1C6_9ACTN</name>
<dbReference type="Pfam" id="PF00656">
    <property type="entry name" value="Peptidase_C14"/>
    <property type="match status" value="1"/>
</dbReference>
<keyword evidence="2" id="KW-0812">Transmembrane</keyword>
<protein>
    <recommendedName>
        <fullName evidence="3">Peptidase C14 caspase domain-containing protein</fullName>
    </recommendedName>
</protein>
<evidence type="ECO:0000259" key="3">
    <source>
        <dbReference type="Pfam" id="PF00656"/>
    </source>
</evidence>
<feature type="transmembrane region" description="Helical" evidence="2">
    <location>
        <begin position="784"/>
        <end position="801"/>
    </location>
</feature>
<dbReference type="InterPro" id="IPR011600">
    <property type="entry name" value="Pept_C14_caspase"/>
</dbReference>
<evidence type="ECO:0000313" key="4">
    <source>
        <dbReference type="EMBL" id="RJL31903.1"/>
    </source>
</evidence>
<dbReference type="NCBIfam" id="NF047832">
    <property type="entry name" value="caspase_w_EACC1"/>
    <property type="match status" value="1"/>
</dbReference>
<dbReference type="Proteomes" id="UP000265768">
    <property type="component" value="Unassembled WGS sequence"/>
</dbReference>
<keyword evidence="5" id="KW-1185">Reference proteome</keyword>
<dbReference type="GO" id="GO:0004197">
    <property type="term" value="F:cysteine-type endopeptidase activity"/>
    <property type="evidence" value="ECO:0007669"/>
    <property type="project" value="InterPro"/>
</dbReference>
<evidence type="ECO:0000313" key="5">
    <source>
        <dbReference type="Proteomes" id="UP000265768"/>
    </source>
</evidence>
<feature type="transmembrane region" description="Helical" evidence="2">
    <location>
        <begin position="829"/>
        <end position="848"/>
    </location>
</feature>
<feature type="region of interest" description="Disordered" evidence="1">
    <location>
        <begin position="541"/>
        <end position="564"/>
    </location>
</feature>
<dbReference type="EMBL" id="QZEY01000005">
    <property type="protein sequence ID" value="RJL31903.1"/>
    <property type="molecule type" value="Genomic_DNA"/>
</dbReference>
<dbReference type="InterPro" id="IPR052039">
    <property type="entry name" value="Caspase-related_regulators"/>
</dbReference>
<proteinExistence type="predicted"/>
<evidence type="ECO:0000256" key="2">
    <source>
        <dbReference type="SAM" id="Phobius"/>
    </source>
</evidence>
<feature type="transmembrane region" description="Helical" evidence="2">
    <location>
        <begin position="753"/>
        <end position="772"/>
    </location>
</feature>
<feature type="region of interest" description="Disordered" evidence="1">
    <location>
        <begin position="441"/>
        <end position="515"/>
    </location>
</feature>
<dbReference type="GO" id="GO:0006508">
    <property type="term" value="P:proteolysis"/>
    <property type="evidence" value="ECO:0007669"/>
    <property type="project" value="InterPro"/>
</dbReference>
<feature type="transmembrane region" description="Helical" evidence="2">
    <location>
        <begin position="724"/>
        <end position="741"/>
    </location>
</feature>
<keyword evidence="2" id="KW-1133">Transmembrane helix</keyword>
<organism evidence="4 5">
    <name type="scientific">Bailinhaonella thermotolerans</name>
    <dbReference type="NCBI Taxonomy" id="1070861"/>
    <lineage>
        <taxon>Bacteria</taxon>
        <taxon>Bacillati</taxon>
        <taxon>Actinomycetota</taxon>
        <taxon>Actinomycetes</taxon>
        <taxon>Streptosporangiales</taxon>
        <taxon>Streptosporangiaceae</taxon>
        <taxon>Bailinhaonella</taxon>
    </lineage>
</organism>
<feature type="compositionally biased region" description="Low complexity" evidence="1">
    <location>
        <begin position="441"/>
        <end position="472"/>
    </location>
</feature>
<gene>
    <name evidence="4" type="ORF">D5H75_15725</name>
</gene>
<feature type="transmembrane region" description="Helical" evidence="2">
    <location>
        <begin position="686"/>
        <end position="704"/>
    </location>
</feature>
<feature type="transmembrane region" description="Helical" evidence="2">
    <location>
        <begin position="605"/>
        <end position="622"/>
    </location>
</feature>
<dbReference type="PANTHER" id="PTHR22576:SF37">
    <property type="entry name" value="MUCOSA-ASSOCIATED LYMPHOID TISSUE LYMPHOMA TRANSLOCATION PROTEIN 1"/>
    <property type="match status" value="1"/>
</dbReference>
<reference evidence="4 5" key="1">
    <citation type="submission" date="2018-09" db="EMBL/GenBank/DDBJ databases">
        <title>YIM 75507 draft genome.</title>
        <authorList>
            <person name="Tang S."/>
            <person name="Feng Y."/>
        </authorList>
    </citation>
    <scope>NUCLEOTIDE SEQUENCE [LARGE SCALE GENOMIC DNA]</scope>
    <source>
        <strain evidence="4 5">YIM 75507</strain>
    </source>
</reference>
<accession>A0A3A4B1C6</accession>
<keyword evidence="2" id="KW-0472">Membrane</keyword>
<dbReference type="Gene3D" id="3.40.50.1460">
    <property type="match status" value="1"/>
</dbReference>